<dbReference type="GO" id="GO:0045273">
    <property type="term" value="C:respiratory chain complex II (succinate dehydrogenase)"/>
    <property type="evidence" value="ECO:0007669"/>
    <property type="project" value="UniProtKB-ARBA"/>
</dbReference>
<dbReference type="GO" id="GO:0046872">
    <property type="term" value="F:metal ion binding"/>
    <property type="evidence" value="ECO:0007669"/>
    <property type="project" value="UniProtKB-KW"/>
</dbReference>
<sequence length="140" mass="16506">MGQKKIQPKMNILRPLSPHLPIFKPQLTSTFPIYHRISGAFLATILFFFYLLCLKIGLICFTYENVYEFFFSYEMLYLLLLALIALFFKAYAVEADIRLLAFYLHLPDRKGFALFGMNSQRLDPGFLVEWLYKTPLSQWN</sequence>
<evidence type="ECO:0000256" key="9">
    <source>
        <dbReference type="SAM" id="Phobius"/>
    </source>
</evidence>
<evidence type="ECO:0000256" key="4">
    <source>
        <dbReference type="ARBA" id="ARBA00022692"/>
    </source>
</evidence>
<keyword evidence="3" id="KW-0349">Heme</keyword>
<evidence type="ECO:0000256" key="7">
    <source>
        <dbReference type="ARBA" id="ARBA00023004"/>
    </source>
</evidence>
<organism evidence="10">
    <name type="scientific">Castilleja paramensis</name>
    <dbReference type="NCBI Taxonomy" id="1857654"/>
    <lineage>
        <taxon>Eukaryota</taxon>
        <taxon>Viridiplantae</taxon>
        <taxon>Streptophyta</taxon>
        <taxon>Embryophyta</taxon>
        <taxon>Tracheophyta</taxon>
        <taxon>Spermatophyta</taxon>
        <taxon>Magnoliopsida</taxon>
        <taxon>eudicotyledons</taxon>
        <taxon>Gunneridae</taxon>
        <taxon>Pentapetalae</taxon>
        <taxon>asterids</taxon>
        <taxon>lamiids</taxon>
        <taxon>Lamiales</taxon>
        <taxon>Orobanchaceae</taxon>
        <taxon>Pedicularideae</taxon>
        <taxon>Castillejinae</taxon>
        <taxon>Castilleja</taxon>
    </lineage>
</organism>
<evidence type="ECO:0000256" key="3">
    <source>
        <dbReference type="ARBA" id="ARBA00022617"/>
    </source>
</evidence>
<gene>
    <name evidence="10" type="primary">sdh3</name>
</gene>
<keyword evidence="7" id="KW-0408">Iron</keyword>
<feature type="transmembrane region" description="Helical" evidence="9">
    <location>
        <begin position="75"/>
        <end position="93"/>
    </location>
</feature>
<keyword evidence="4 9" id="KW-0812">Transmembrane</keyword>
<dbReference type="AlphaFoldDB" id="A0A1D6YXK6"/>
<dbReference type="Gene3D" id="1.20.1300.10">
    <property type="entry name" value="Fumarate reductase/succinate dehydrogenase, transmembrane subunit"/>
    <property type="match status" value="1"/>
</dbReference>
<evidence type="ECO:0000256" key="2">
    <source>
        <dbReference type="ARBA" id="ARBA00011313"/>
    </source>
</evidence>
<dbReference type="GO" id="GO:0009055">
    <property type="term" value="F:electron transfer activity"/>
    <property type="evidence" value="ECO:0007669"/>
    <property type="project" value="InterPro"/>
</dbReference>
<dbReference type="PANTHER" id="PTHR10978:SF5">
    <property type="entry name" value="SUCCINATE DEHYDROGENASE CYTOCHROME B560 SUBUNIT, MITOCHONDRIAL"/>
    <property type="match status" value="1"/>
</dbReference>
<dbReference type="GO" id="GO:0006121">
    <property type="term" value="P:mitochondrial electron transport, succinate to ubiquinone"/>
    <property type="evidence" value="ECO:0007669"/>
    <property type="project" value="TreeGrafter"/>
</dbReference>
<protein>
    <submittedName>
        <fullName evidence="10">Succinate dehydrogenase subunit 3</fullName>
    </submittedName>
</protein>
<dbReference type="InterPro" id="IPR034804">
    <property type="entry name" value="SQR/QFR_C/D"/>
</dbReference>
<proteinExistence type="predicted"/>
<dbReference type="GO" id="GO:0005743">
    <property type="term" value="C:mitochondrial inner membrane"/>
    <property type="evidence" value="ECO:0007669"/>
    <property type="project" value="UniProtKB-SubCell"/>
</dbReference>
<evidence type="ECO:0000256" key="8">
    <source>
        <dbReference type="ARBA" id="ARBA00023136"/>
    </source>
</evidence>
<reference evidence="10" key="1">
    <citation type="journal article" date="2016" name="Sci. Rep.">
        <title>Limited mitogenomic degradation in response to a parasitic lifestyle in Orobanchaceae.</title>
        <authorList>
            <person name="Fan W."/>
            <person name="Zhu A."/>
            <person name="Kozaczek M."/>
            <person name="Shah N."/>
            <person name="Pabon-Mora N."/>
            <person name="Gonzalez F."/>
            <person name="Mower J.P."/>
        </authorList>
    </citation>
    <scope>NUCLEOTIDE SEQUENCE</scope>
</reference>
<evidence type="ECO:0000256" key="5">
    <source>
        <dbReference type="ARBA" id="ARBA00022723"/>
    </source>
</evidence>
<dbReference type="SUPFAM" id="SSF81343">
    <property type="entry name" value="Fumarate reductase respiratory complex transmembrane subunits"/>
    <property type="match status" value="1"/>
</dbReference>
<dbReference type="RefSeq" id="YP_009316394.1">
    <property type="nucleotide sequence ID" value="NC_031806.1"/>
</dbReference>
<name>A0A1D6YXK6_9LAMI</name>
<dbReference type="GO" id="GO:0006099">
    <property type="term" value="P:tricarboxylic acid cycle"/>
    <property type="evidence" value="ECO:0007669"/>
    <property type="project" value="InterPro"/>
</dbReference>
<dbReference type="EMBL" id="KT959112">
    <property type="protein sequence ID" value="ANJ04354.1"/>
    <property type="molecule type" value="Genomic_DNA"/>
</dbReference>
<keyword evidence="6 9" id="KW-1133">Transmembrane helix</keyword>
<comment type="subcellular location">
    <subcellularLocation>
        <location evidence="1">Mitochondrion inner membrane</location>
        <topology evidence="1">Single-pass membrane protein</topology>
    </subcellularLocation>
</comment>
<dbReference type="Pfam" id="PF01127">
    <property type="entry name" value="Sdh_cyt"/>
    <property type="match status" value="1"/>
</dbReference>
<dbReference type="GeneID" id="30216962"/>
<keyword evidence="10" id="KW-0496">Mitochondrion</keyword>
<keyword evidence="5" id="KW-0479">Metal-binding</keyword>
<evidence type="ECO:0000313" key="10">
    <source>
        <dbReference type="EMBL" id="ANJ04354.1"/>
    </source>
</evidence>
<keyword evidence="8 9" id="KW-0472">Membrane</keyword>
<dbReference type="InterPro" id="IPR000701">
    <property type="entry name" value="SuccDH_FuR_B_TM-su"/>
</dbReference>
<accession>A0A1D6YXK6</accession>
<comment type="subunit">
    <text evidence="2">Component of complex II composed of eight subunits in plants: four classical SDH subunits SDH1, SDH2, SDH3 and SDH4 (a flavoprotein (FP), an iron-sulfur protein (IP), and a cytochrome b composed of a large and a small subunit.), as well as four subunits unknown in mitochondria from bacteria and heterotrophic eukaryotes.</text>
</comment>
<feature type="transmembrane region" description="Helical" evidence="9">
    <location>
        <begin position="40"/>
        <end position="63"/>
    </location>
</feature>
<dbReference type="PANTHER" id="PTHR10978">
    <property type="entry name" value="SUCCINATE DEHYDROGENASE CYTOCHROME B560 SUBUNIT"/>
    <property type="match status" value="1"/>
</dbReference>
<geneLocation type="mitochondrion" evidence="10"/>
<evidence type="ECO:0000256" key="1">
    <source>
        <dbReference type="ARBA" id="ARBA00004434"/>
    </source>
</evidence>
<dbReference type="InterPro" id="IPR014314">
    <property type="entry name" value="Succ_DH_cytb556"/>
</dbReference>
<evidence type="ECO:0000256" key="6">
    <source>
        <dbReference type="ARBA" id="ARBA00022989"/>
    </source>
</evidence>